<dbReference type="EMBL" id="CP060790">
    <property type="protein sequence ID" value="QNP59685.1"/>
    <property type="molecule type" value="Genomic_DNA"/>
</dbReference>
<dbReference type="InterPro" id="IPR003749">
    <property type="entry name" value="ThiS/MoaD-like"/>
</dbReference>
<dbReference type="CDD" id="cd17040">
    <property type="entry name" value="Ubl_MoaD_like"/>
    <property type="match status" value="1"/>
</dbReference>
<gene>
    <name evidence="1" type="ORF">H9L24_01350</name>
</gene>
<name>A0A7H0HGL9_9BURK</name>
<dbReference type="PANTHER" id="PTHR38031">
    <property type="entry name" value="SULFUR CARRIER PROTEIN SLR0821-RELATED"/>
    <property type="match status" value="1"/>
</dbReference>
<protein>
    <submittedName>
        <fullName evidence="1">MoaD/ThiS family protein</fullName>
    </submittedName>
</protein>
<proteinExistence type="predicted"/>
<organism evidence="1 2">
    <name type="scientific">Paenacidovorax monticola</name>
    <dbReference type="NCBI Taxonomy" id="1926868"/>
    <lineage>
        <taxon>Bacteria</taxon>
        <taxon>Pseudomonadati</taxon>
        <taxon>Pseudomonadota</taxon>
        <taxon>Betaproteobacteria</taxon>
        <taxon>Burkholderiales</taxon>
        <taxon>Comamonadaceae</taxon>
        <taxon>Paenacidovorax</taxon>
    </lineage>
</organism>
<dbReference type="Proteomes" id="UP000516057">
    <property type="component" value="Chromosome"/>
</dbReference>
<sequence length="89" mass="9519">MPHVEFAPALTRHVPCTPQQVAAPTLRAALDRALDAAPALRSYVLDEQGAVRRHVAVFVNARQIASRSALDIPLEDGDRVVVIQALTGG</sequence>
<dbReference type="RefSeq" id="WP_187736667.1">
    <property type="nucleotide sequence ID" value="NZ_CP060790.1"/>
</dbReference>
<keyword evidence="2" id="KW-1185">Reference proteome</keyword>
<dbReference type="SUPFAM" id="SSF54285">
    <property type="entry name" value="MoaD/ThiS"/>
    <property type="match status" value="1"/>
</dbReference>
<dbReference type="InterPro" id="IPR052045">
    <property type="entry name" value="Sulfur_Carrier/Prot_Modifier"/>
</dbReference>
<dbReference type="Pfam" id="PF02597">
    <property type="entry name" value="ThiS"/>
    <property type="match status" value="1"/>
</dbReference>
<dbReference type="AlphaFoldDB" id="A0A7H0HGL9"/>
<dbReference type="InterPro" id="IPR012675">
    <property type="entry name" value="Beta-grasp_dom_sf"/>
</dbReference>
<reference evidence="1 2" key="1">
    <citation type="submission" date="2020-08" db="EMBL/GenBank/DDBJ databases">
        <title>Genome sequence of Acidovorax monticola KACC 19171T.</title>
        <authorList>
            <person name="Hyun D.-W."/>
            <person name="Bae J.-W."/>
        </authorList>
    </citation>
    <scope>NUCLEOTIDE SEQUENCE [LARGE SCALE GENOMIC DNA]</scope>
    <source>
        <strain evidence="1 2">KACC 19171</strain>
    </source>
</reference>
<evidence type="ECO:0000313" key="1">
    <source>
        <dbReference type="EMBL" id="QNP59685.1"/>
    </source>
</evidence>
<dbReference type="KEGG" id="amon:H9L24_01350"/>
<evidence type="ECO:0000313" key="2">
    <source>
        <dbReference type="Proteomes" id="UP000516057"/>
    </source>
</evidence>
<dbReference type="Gene3D" id="3.10.20.30">
    <property type="match status" value="1"/>
</dbReference>
<accession>A0A7H0HGL9</accession>
<dbReference type="PANTHER" id="PTHR38031:SF1">
    <property type="entry name" value="SULFUR CARRIER PROTEIN CYSO"/>
    <property type="match status" value="1"/>
</dbReference>
<dbReference type="InterPro" id="IPR016155">
    <property type="entry name" value="Mopterin_synth/thiamin_S_b"/>
</dbReference>